<comment type="caution">
    <text evidence="2">The sequence shown here is derived from an EMBL/GenBank/DDBJ whole genome shotgun (WGS) entry which is preliminary data.</text>
</comment>
<keyword evidence="3" id="KW-1185">Reference proteome</keyword>
<organism evidence="2 3">
    <name type="scientific">Portunus trituberculatus</name>
    <name type="common">Swimming crab</name>
    <name type="synonym">Neptunus trituberculatus</name>
    <dbReference type="NCBI Taxonomy" id="210409"/>
    <lineage>
        <taxon>Eukaryota</taxon>
        <taxon>Metazoa</taxon>
        <taxon>Ecdysozoa</taxon>
        <taxon>Arthropoda</taxon>
        <taxon>Crustacea</taxon>
        <taxon>Multicrustacea</taxon>
        <taxon>Malacostraca</taxon>
        <taxon>Eumalacostraca</taxon>
        <taxon>Eucarida</taxon>
        <taxon>Decapoda</taxon>
        <taxon>Pleocyemata</taxon>
        <taxon>Brachyura</taxon>
        <taxon>Eubrachyura</taxon>
        <taxon>Portunoidea</taxon>
        <taxon>Portunidae</taxon>
        <taxon>Portuninae</taxon>
        <taxon>Portunus</taxon>
    </lineage>
</organism>
<protein>
    <submittedName>
        <fullName evidence="2">Uncharacterized protein</fullName>
    </submittedName>
</protein>
<dbReference type="Proteomes" id="UP000324222">
    <property type="component" value="Unassembled WGS sequence"/>
</dbReference>
<dbReference type="EMBL" id="VSRR010013002">
    <property type="protein sequence ID" value="MPC55233.1"/>
    <property type="molecule type" value="Genomic_DNA"/>
</dbReference>
<feature type="region of interest" description="Disordered" evidence="1">
    <location>
        <begin position="102"/>
        <end position="122"/>
    </location>
</feature>
<evidence type="ECO:0000313" key="3">
    <source>
        <dbReference type="Proteomes" id="UP000324222"/>
    </source>
</evidence>
<sequence>MTDPPLTHLTRFTHLTSLTARHLSASLSQPRPSNSLSIPKHTPRLFFTPSPVTSLPITSLTIPHSFKVFHPLILNLHHPANHPERILTHPLHQCAPSILWTSTSSPSLPPPPPSPTRSSHLFQSQHARWRRLARSGSAGRGMASAYWKLVSTIVKMA</sequence>
<evidence type="ECO:0000313" key="2">
    <source>
        <dbReference type="EMBL" id="MPC55233.1"/>
    </source>
</evidence>
<reference evidence="2 3" key="1">
    <citation type="submission" date="2019-05" db="EMBL/GenBank/DDBJ databases">
        <title>Another draft genome of Portunus trituberculatus and its Hox gene families provides insights of decapod evolution.</title>
        <authorList>
            <person name="Jeong J.-H."/>
            <person name="Song I."/>
            <person name="Kim S."/>
            <person name="Choi T."/>
            <person name="Kim D."/>
            <person name="Ryu S."/>
            <person name="Kim W."/>
        </authorList>
    </citation>
    <scope>NUCLEOTIDE SEQUENCE [LARGE SCALE GENOMIC DNA]</scope>
    <source>
        <tissue evidence="2">Muscle</tissue>
    </source>
</reference>
<name>A0A5B7GD72_PORTR</name>
<dbReference type="AlphaFoldDB" id="A0A5B7GD72"/>
<evidence type="ECO:0000256" key="1">
    <source>
        <dbReference type="SAM" id="MobiDB-lite"/>
    </source>
</evidence>
<accession>A0A5B7GD72</accession>
<gene>
    <name evidence="2" type="ORF">E2C01_049165</name>
</gene>
<proteinExistence type="predicted"/>